<evidence type="ECO:0000313" key="11">
    <source>
        <dbReference type="EMBL" id="KAJ4325224.1"/>
    </source>
</evidence>
<gene>
    <name evidence="11" type="ORF">N0V84_003606</name>
</gene>
<comment type="catalytic activity">
    <reaction evidence="8">
        <text>L-threonyl-[protein] + ATP = O-phospho-L-threonyl-[protein] + ADP + H(+)</text>
        <dbReference type="Rhea" id="RHEA:46608"/>
        <dbReference type="Rhea" id="RHEA-COMP:11060"/>
        <dbReference type="Rhea" id="RHEA-COMP:11605"/>
        <dbReference type="ChEBI" id="CHEBI:15378"/>
        <dbReference type="ChEBI" id="CHEBI:30013"/>
        <dbReference type="ChEBI" id="CHEBI:30616"/>
        <dbReference type="ChEBI" id="CHEBI:61977"/>
        <dbReference type="ChEBI" id="CHEBI:456216"/>
        <dbReference type="EC" id="2.7.11.1"/>
    </reaction>
</comment>
<evidence type="ECO:0000256" key="6">
    <source>
        <dbReference type="ARBA" id="ARBA00030980"/>
    </source>
</evidence>
<dbReference type="InterPro" id="IPR011009">
    <property type="entry name" value="Kinase-like_dom_sf"/>
</dbReference>
<evidence type="ECO:0000256" key="1">
    <source>
        <dbReference type="ARBA" id="ARBA00003747"/>
    </source>
</evidence>
<name>A0A9W9BR14_9HYPO</name>
<dbReference type="EMBL" id="JAPEUR010000052">
    <property type="protein sequence ID" value="KAJ4325224.1"/>
    <property type="molecule type" value="Genomic_DNA"/>
</dbReference>
<dbReference type="EC" id="2.7.11.1" evidence="3"/>
<keyword evidence="12" id="KW-1185">Reference proteome</keyword>
<sequence>MQILQRHETFKRIDNRMQFHRVKFTIEQDGNYYIGYLKARRENPSHLSQLQDLQQVQTTGRGPKFQPHWTITVPTDESHVKKPSIDEFASPRLEAQIEHEIEVWEVIKQHPHPALAVYHGCVESDGRALGLVFKRYDETLTERVNPDRLSKRNFIESGRPLVQPWMRRWLESIESALRHLHSLGLVHNDITPANIMLSSENEAIIIDCDSTCRIGESLADKKRTYGWADRDVTHAAPSNDLQNLGELETWLFGSANELALEG</sequence>
<comment type="caution">
    <text evidence="11">The sequence shown here is derived from an EMBL/GenBank/DDBJ whole genome shotgun (WGS) entry which is preliminary data.</text>
</comment>
<proteinExistence type="predicted"/>
<dbReference type="Pfam" id="PF00069">
    <property type="entry name" value="Pkinase"/>
    <property type="match status" value="1"/>
</dbReference>
<comment type="function">
    <text evidence="1">Component of the EKC/KEOPS complex that is required for the formation of a threonylcarbamoyl group on adenosine at position 37 (t(6)A37) in tRNAs that read codons beginning with adenine. The complex is probably involved in the transfer of the threonylcarbamoyl moiety of threonylcarbamoyl-AMP (TC-AMP) to the N6 group of A37. BUD32 has ATPase activity in the context of the EKC/KEOPS complex and likely plays a supporting role to the catalytic subunit KAE1. The EKC/KEOPS complex also promotes both telomere uncapping and telomere elongation. The complex is required for efficient recruitment of transcriptional coactivators.</text>
</comment>
<dbReference type="OrthoDB" id="4062651at2759"/>
<dbReference type="PROSITE" id="PS00109">
    <property type="entry name" value="PROTEIN_KINASE_TYR"/>
    <property type="match status" value="1"/>
</dbReference>
<protein>
    <recommendedName>
        <fullName evidence="5">EKC/KEOPS complex subunit BUD32</fullName>
        <ecNumber evidence="3">2.7.11.1</ecNumber>
    </recommendedName>
    <alternativeName>
        <fullName evidence="6 7">Atypical Serine/threonine protein kinase BUD32</fullName>
    </alternativeName>
    <alternativeName>
        <fullName evidence="4">EKC/KEOPS complex subunit bud32</fullName>
    </alternativeName>
</protein>
<dbReference type="Proteomes" id="UP001140502">
    <property type="component" value="Unassembled WGS sequence"/>
</dbReference>
<reference evidence="11" key="1">
    <citation type="submission" date="2022-10" db="EMBL/GenBank/DDBJ databases">
        <title>Tapping the CABI collections for fungal endophytes: first genome assemblies for Collariella, Neodidymelliopsis, Ascochyta clinopodiicola, Didymella pomorum, Didymosphaeria variabile, Neocosmospora piperis and Neocucurbitaria cava.</title>
        <authorList>
            <person name="Hill R."/>
        </authorList>
    </citation>
    <scope>NUCLEOTIDE SEQUENCE</scope>
    <source>
        <strain evidence="11">IMI 366586</strain>
    </source>
</reference>
<dbReference type="SUPFAM" id="SSF56112">
    <property type="entry name" value="Protein kinase-like (PK-like)"/>
    <property type="match status" value="1"/>
</dbReference>
<evidence type="ECO:0000256" key="2">
    <source>
        <dbReference type="ARBA" id="ARBA00011534"/>
    </source>
</evidence>
<dbReference type="PROSITE" id="PS50011">
    <property type="entry name" value="PROTEIN_KINASE_DOM"/>
    <property type="match status" value="1"/>
</dbReference>
<evidence type="ECO:0000259" key="10">
    <source>
        <dbReference type="PROSITE" id="PS50011"/>
    </source>
</evidence>
<evidence type="ECO:0000256" key="4">
    <source>
        <dbReference type="ARBA" id="ARBA00013948"/>
    </source>
</evidence>
<evidence type="ECO:0000256" key="8">
    <source>
        <dbReference type="ARBA" id="ARBA00047899"/>
    </source>
</evidence>
<feature type="domain" description="Protein kinase" evidence="10">
    <location>
        <begin position="53"/>
        <end position="262"/>
    </location>
</feature>
<evidence type="ECO:0000256" key="9">
    <source>
        <dbReference type="ARBA" id="ARBA00048679"/>
    </source>
</evidence>
<dbReference type="GO" id="GO:0004674">
    <property type="term" value="F:protein serine/threonine kinase activity"/>
    <property type="evidence" value="ECO:0007669"/>
    <property type="project" value="UniProtKB-EC"/>
</dbReference>
<evidence type="ECO:0000256" key="3">
    <source>
        <dbReference type="ARBA" id="ARBA00012513"/>
    </source>
</evidence>
<organism evidence="11 12">
    <name type="scientific">Fusarium piperis</name>
    <dbReference type="NCBI Taxonomy" id="1435070"/>
    <lineage>
        <taxon>Eukaryota</taxon>
        <taxon>Fungi</taxon>
        <taxon>Dikarya</taxon>
        <taxon>Ascomycota</taxon>
        <taxon>Pezizomycotina</taxon>
        <taxon>Sordariomycetes</taxon>
        <taxon>Hypocreomycetidae</taxon>
        <taxon>Hypocreales</taxon>
        <taxon>Nectriaceae</taxon>
        <taxon>Fusarium</taxon>
        <taxon>Fusarium solani species complex</taxon>
    </lineage>
</organism>
<dbReference type="InterPro" id="IPR000719">
    <property type="entry name" value="Prot_kinase_dom"/>
</dbReference>
<comment type="catalytic activity">
    <reaction evidence="9">
        <text>L-seryl-[protein] + ATP = O-phospho-L-seryl-[protein] + ADP + H(+)</text>
        <dbReference type="Rhea" id="RHEA:17989"/>
        <dbReference type="Rhea" id="RHEA-COMP:9863"/>
        <dbReference type="Rhea" id="RHEA-COMP:11604"/>
        <dbReference type="ChEBI" id="CHEBI:15378"/>
        <dbReference type="ChEBI" id="CHEBI:29999"/>
        <dbReference type="ChEBI" id="CHEBI:30616"/>
        <dbReference type="ChEBI" id="CHEBI:83421"/>
        <dbReference type="ChEBI" id="CHEBI:456216"/>
        <dbReference type="EC" id="2.7.11.1"/>
    </reaction>
</comment>
<dbReference type="GO" id="GO:0005524">
    <property type="term" value="F:ATP binding"/>
    <property type="evidence" value="ECO:0007669"/>
    <property type="project" value="InterPro"/>
</dbReference>
<dbReference type="InterPro" id="IPR008266">
    <property type="entry name" value="Tyr_kinase_AS"/>
</dbReference>
<accession>A0A9W9BR14</accession>
<dbReference type="Gene3D" id="1.10.510.10">
    <property type="entry name" value="Transferase(Phosphotransferase) domain 1"/>
    <property type="match status" value="1"/>
</dbReference>
<evidence type="ECO:0000313" key="12">
    <source>
        <dbReference type="Proteomes" id="UP001140502"/>
    </source>
</evidence>
<comment type="subunit">
    <text evidence="2">Component of the EKC/KEOPS complex composed of at least BUD32, CGI121, GON7, KAE1 and PCC1; the whole complex dimerizes.</text>
</comment>
<evidence type="ECO:0000256" key="7">
    <source>
        <dbReference type="ARBA" id="ARBA00033194"/>
    </source>
</evidence>
<dbReference type="AlphaFoldDB" id="A0A9W9BR14"/>
<evidence type="ECO:0000256" key="5">
    <source>
        <dbReference type="ARBA" id="ARBA00019973"/>
    </source>
</evidence>